<comment type="caution">
    <text evidence="4">The sequence shown here is derived from an EMBL/GenBank/DDBJ whole genome shotgun (WGS) entry which is preliminary data.</text>
</comment>
<feature type="compositionally biased region" description="Polar residues" evidence="2">
    <location>
        <begin position="361"/>
        <end position="383"/>
    </location>
</feature>
<feature type="region of interest" description="Disordered" evidence="2">
    <location>
        <begin position="592"/>
        <end position="620"/>
    </location>
</feature>
<feature type="transmembrane region" description="Helical" evidence="3">
    <location>
        <begin position="139"/>
        <end position="162"/>
    </location>
</feature>
<feature type="region of interest" description="Disordered" evidence="2">
    <location>
        <begin position="341"/>
        <end position="391"/>
    </location>
</feature>
<sequence>MASGHHGSTDHSGQTVKVEDSFTLLESSDLSVVKEIRGIIFEHLSSGKEPWLVQSLVDYFYKTRSMRAQEILVEIREPLDKMLIEKIHEGLRLTDTRLQSMQLLLYIVDRQPPWTHRIVERPIFSALIKSLKTEVDIPILMTGVMVLVILLPVVPVSIEGYLHDLFDIFARIAGLITRKPANSPDIFMLHLHIGVYVLFLRLYGMFPCNFLSFLRVHYAKKENLMVYNDIIAPMLEKVRFHPNLVSGSKDAETSKSRWRKVEPQDIVVNCAKLSLDPIEGTTEDLQCPIIPRSKPDIVTAMKPPSKQQRPQDKPWQEKMEAVSEMFPVVIDPASYGFSPSQALGLSTPPTSQRATPAASYNDLTASLPQSTGGTVSASPQIVTPTPEVHPREMPVMGDDAERGQGQNQKVTPVLSRLGPMTTPVGFHRTSAFTSPYVWRPVSSQTSSSAPSPIKPNLSSDSLNAQFDLAAARSLHFDKIPESQDESAPRHIQLRIDKDIHVGAAGAAGPVPVHTLPQIVRTLTTHDSDTLDQEVSRITEVDEDMESLSSCGGASDDGAGAKHLKTADSVIQFMKKVNRIRFNSLTSHNSEPLVFTPEKHSHPGRARSCPPLRRKPLSADPSHNVTFTTSYANNVNSKLDTVSESAVAIHARNDAGGETSFLSTQLSQELCKSFSSSKDGSEASSSGHTRTCTCQCGVGAKEGGENPLRHVEMLASMFQCMLAPVKVAVCRQCQHPMIGWEPGEGHHGAAKSGGAETWIKWSVAERALYSMLSPPELLDRHLAQGSELHAKGLAHIPLTSSDNISWTHFGGGPPQDEINILRGEILLLQNQVMYERHKRSNHAMRNRRLLRRIAHVSALEEQVQALSQQLEDEGKDVQNLQVSLKLLQDENHKLLQEKDSDEYERLVDFKTTIQQNKDLAEANVELKNLLLTQKAENDELKTELQQVRAKSFELEKYNDMLRSDMASVHKWKSQVIQLQKEMLLMGEAQDRLQNHLQQQQRMGQENSVLASEMLIHALKAEMKGVKRENMRLTLTLEATQCRLMDLDEFSKSKDVVMGEVRNTFEEAKAKHAEELQAVDEKYRSMLHINQQVDAQVLKLQAENDCLQQKLVSSQLRASRNRDKDRGQSPGAGGGGPSSQTSSPAREESQSPKAETSSGKEEAKGTGEREGGGALPERYEEPRRMSRQSKDSGRGSMLTSGQFIKSASIEESTSSKTASRNSPAPACPSDSKLCAESSKAKANSPTLPKKGGEVRGKKKKEKKAGVREQQTDTTSQSSDGPQGLAASRAMMYTDSEDNASHSSNSNLTTDSGVYSKVEHANLN</sequence>
<dbReference type="PANTHER" id="PTHR15154">
    <property type="entry name" value="HAMARTIN"/>
    <property type="match status" value="1"/>
</dbReference>
<feature type="compositionally biased region" description="Polar residues" evidence="2">
    <location>
        <begin position="341"/>
        <end position="354"/>
    </location>
</feature>
<reference evidence="4 5" key="1">
    <citation type="submission" date="2024-02" db="EMBL/GenBank/DDBJ databases">
        <title>Chromosome-scale genome assembly of the rough periwinkle Littorina saxatilis.</title>
        <authorList>
            <person name="De Jode A."/>
            <person name="Faria R."/>
            <person name="Formenti G."/>
            <person name="Sims Y."/>
            <person name="Smith T.P."/>
            <person name="Tracey A."/>
            <person name="Wood J.M.D."/>
            <person name="Zagrodzka Z.B."/>
            <person name="Johannesson K."/>
            <person name="Butlin R.K."/>
            <person name="Leder E.H."/>
        </authorList>
    </citation>
    <scope>NUCLEOTIDE SEQUENCE [LARGE SCALE GENOMIC DNA]</scope>
    <source>
        <strain evidence="4">Snail1</strain>
        <tissue evidence="4">Muscle</tissue>
    </source>
</reference>
<keyword evidence="3" id="KW-0812">Transmembrane</keyword>
<feature type="coiled-coil region" evidence="1">
    <location>
        <begin position="855"/>
        <end position="949"/>
    </location>
</feature>
<dbReference type="InterPro" id="IPR007483">
    <property type="entry name" value="Hamartin"/>
</dbReference>
<feature type="region of interest" description="Disordered" evidence="2">
    <location>
        <begin position="296"/>
        <end position="315"/>
    </location>
</feature>
<evidence type="ECO:0008006" key="6">
    <source>
        <dbReference type="Google" id="ProtNLM"/>
    </source>
</evidence>
<name>A0AAN9AXN3_9CAEN</name>
<feature type="compositionally biased region" description="Polar residues" evidence="2">
    <location>
        <begin position="1269"/>
        <end position="1278"/>
    </location>
</feature>
<feature type="compositionally biased region" description="Basic and acidic residues" evidence="2">
    <location>
        <begin position="1156"/>
        <end position="1191"/>
    </location>
</feature>
<protein>
    <recommendedName>
        <fullName evidence="6">Hamartin</fullName>
    </recommendedName>
</protein>
<organism evidence="4 5">
    <name type="scientific">Littorina saxatilis</name>
    <dbReference type="NCBI Taxonomy" id="31220"/>
    <lineage>
        <taxon>Eukaryota</taxon>
        <taxon>Metazoa</taxon>
        <taxon>Spiralia</taxon>
        <taxon>Lophotrochozoa</taxon>
        <taxon>Mollusca</taxon>
        <taxon>Gastropoda</taxon>
        <taxon>Caenogastropoda</taxon>
        <taxon>Littorinimorpha</taxon>
        <taxon>Littorinoidea</taxon>
        <taxon>Littorinidae</taxon>
        <taxon>Littorina</taxon>
    </lineage>
</organism>
<dbReference type="Pfam" id="PF04388">
    <property type="entry name" value="Hamartin"/>
    <property type="match status" value="1"/>
</dbReference>
<dbReference type="EMBL" id="JBAMIC010000018">
    <property type="protein sequence ID" value="KAK7095291.1"/>
    <property type="molecule type" value="Genomic_DNA"/>
</dbReference>
<accession>A0AAN9AXN3</accession>
<evidence type="ECO:0000256" key="1">
    <source>
        <dbReference type="SAM" id="Coils"/>
    </source>
</evidence>
<proteinExistence type="predicted"/>
<keyword evidence="5" id="KW-1185">Reference proteome</keyword>
<keyword evidence="3" id="KW-1133">Transmembrane helix</keyword>
<feature type="transmembrane region" description="Helical" evidence="3">
    <location>
        <begin position="186"/>
        <end position="206"/>
    </location>
</feature>
<evidence type="ECO:0000256" key="3">
    <source>
        <dbReference type="SAM" id="Phobius"/>
    </source>
</evidence>
<keyword evidence="1" id="KW-0175">Coiled coil</keyword>
<keyword evidence="3" id="KW-0472">Membrane</keyword>
<dbReference type="GO" id="GO:0008285">
    <property type="term" value="P:negative regulation of cell population proliferation"/>
    <property type="evidence" value="ECO:0007669"/>
    <property type="project" value="TreeGrafter"/>
</dbReference>
<feature type="compositionally biased region" description="Polar residues" evidence="2">
    <location>
        <begin position="1195"/>
        <end position="1220"/>
    </location>
</feature>
<gene>
    <name evidence="4" type="ORF">V1264_006720</name>
</gene>
<dbReference type="Proteomes" id="UP001374579">
    <property type="component" value="Unassembled WGS sequence"/>
</dbReference>
<feature type="compositionally biased region" description="Polar residues" evidence="2">
    <location>
        <begin position="1298"/>
        <end position="1310"/>
    </location>
</feature>
<evidence type="ECO:0000313" key="4">
    <source>
        <dbReference type="EMBL" id="KAK7095291.1"/>
    </source>
</evidence>
<evidence type="ECO:0000313" key="5">
    <source>
        <dbReference type="Proteomes" id="UP001374579"/>
    </source>
</evidence>
<dbReference type="PANTHER" id="PTHR15154:SF2">
    <property type="entry name" value="HAMARTIN"/>
    <property type="match status" value="1"/>
</dbReference>
<dbReference type="GO" id="GO:0051726">
    <property type="term" value="P:regulation of cell cycle"/>
    <property type="evidence" value="ECO:0007669"/>
    <property type="project" value="TreeGrafter"/>
</dbReference>
<evidence type="ECO:0000256" key="2">
    <source>
        <dbReference type="SAM" id="MobiDB-lite"/>
    </source>
</evidence>
<dbReference type="GO" id="GO:0033596">
    <property type="term" value="C:TSC1-TSC2 complex"/>
    <property type="evidence" value="ECO:0007669"/>
    <property type="project" value="TreeGrafter"/>
</dbReference>
<dbReference type="GO" id="GO:0032007">
    <property type="term" value="P:negative regulation of TOR signaling"/>
    <property type="evidence" value="ECO:0007669"/>
    <property type="project" value="TreeGrafter"/>
</dbReference>
<feature type="region of interest" description="Disordered" evidence="2">
    <location>
        <begin position="1112"/>
        <end position="1321"/>
    </location>
</feature>